<reference evidence="3 4" key="1">
    <citation type="submission" date="2016-10" db="EMBL/GenBank/DDBJ databases">
        <authorList>
            <person name="de Groot N.N."/>
        </authorList>
    </citation>
    <scope>NUCLEOTIDE SEQUENCE [LARGE SCALE GENOMIC DNA]</scope>
    <source>
        <strain evidence="3 4">Nm24</strain>
    </source>
</reference>
<proteinExistence type="predicted"/>
<sequence length="89" mass="9353">MKKITGATILTAAMLFSFNSAFAGNEGLPADQVISAVQAAVAANPGNIHEVEIEKEQGKLIVEVKIIDANGKKIKVKIDPAKNAVIPNK</sequence>
<evidence type="ECO:0000313" key="4">
    <source>
        <dbReference type="Proteomes" id="UP000183926"/>
    </source>
</evidence>
<accession>A0A1I7G024</accession>
<keyword evidence="1" id="KW-0732">Signal</keyword>
<feature type="chain" id="PRO_5010267975" evidence="1">
    <location>
        <begin position="24"/>
        <end position="89"/>
    </location>
</feature>
<dbReference type="RefSeq" id="WP_074927028.1">
    <property type="nucleotide sequence ID" value="NZ_FPBL01000002.1"/>
</dbReference>
<dbReference type="AlphaFoldDB" id="A0A1I7G024"/>
<organism evidence="3 4">
    <name type="scientific">Nitrosomonas eutropha</name>
    <dbReference type="NCBI Taxonomy" id="916"/>
    <lineage>
        <taxon>Bacteria</taxon>
        <taxon>Pseudomonadati</taxon>
        <taxon>Pseudomonadota</taxon>
        <taxon>Betaproteobacteria</taxon>
        <taxon>Nitrosomonadales</taxon>
        <taxon>Nitrosomonadaceae</taxon>
        <taxon>Nitrosomonas</taxon>
    </lineage>
</organism>
<protein>
    <submittedName>
        <fullName evidence="3">Peptidase propeptide and YPEB domain-containing protein</fullName>
    </submittedName>
</protein>
<dbReference type="Proteomes" id="UP000183926">
    <property type="component" value="Unassembled WGS sequence"/>
</dbReference>
<dbReference type="InterPro" id="IPR025711">
    <property type="entry name" value="PepSY"/>
</dbReference>
<feature type="domain" description="PepSY" evidence="2">
    <location>
        <begin position="8"/>
        <end position="89"/>
    </location>
</feature>
<dbReference type="Pfam" id="PF13670">
    <property type="entry name" value="PepSY_2"/>
    <property type="match status" value="1"/>
</dbReference>
<evidence type="ECO:0000259" key="2">
    <source>
        <dbReference type="Pfam" id="PF13670"/>
    </source>
</evidence>
<dbReference type="OrthoDB" id="8548433at2"/>
<name>A0A1I7G024_9PROT</name>
<evidence type="ECO:0000313" key="3">
    <source>
        <dbReference type="EMBL" id="SFU41773.1"/>
    </source>
</evidence>
<gene>
    <name evidence="3" type="ORF">SAMN05216339_102115</name>
</gene>
<evidence type="ECO:0000256" key="1">
    <source>
        <dbReference type="SAM" id="SignalP"/>
    </source>
</evidence>
<dbReference type="EMBL" id="FPBL01000002">
    <property type="protein sequence ID" value="SFU41773.1"/>
    <property type="molecule type" value="Genomic_DNA"/>
</dbReference>
<feature type="signal peptide" evidence="1">
    <location>
        <begin position="1"/>
        <end position="23"/>
    </location>
</feature>
<dbReference type="Gene3D" id="3.10.450.40">
    <property type="match status" value="1"/>
</dbReference>